<dbReference type="EMBL" id="BKCJ011262385">
    <property type="protein sequence ID" value="GFD11943.1"/>
    <property type="molecule type" value="Genomic_DNA"/>
</dbReference>
<organism evidence="2">
    <name type="scientific">Tanacetum cinerariifolium</name>
    <name type="common">Dalmatian daisy</name>
    <name type="synonym">Chrysanthemum cinerariifolium</name>
    <dbReference type="NCBI Taxonomy" id="118510"/>
    <lineage>
        <taxon>Eukaryota</taxon>
        <taxon>Viridiplantae</taxon>
        <taxon>Streptophyta</taxon>
        <taxon>Embryophyta</taxon>
        <taxon>Tracheophyta</taxon>
        <taxon>Spermatophyta</taxon>
        <taxon>Magnoliopsida</taxon>
        <taxon>eudicotyledons</taxon>
        <taxon>Gunneridae</taxon>
        <taxon>Pentapetalae</taxon>
        <taxon>asterids</taxon>
        <taxon>campanulids</taxon>
        <taxon>Asterales</taxon>
        <taxon>Asteraceae</taxon>
        <taxon>Asteroideae</taxon>
        <taxon>Anthemideae</taxon>
        <taxon>Anthemidinae</taxon>
        <taxon>Tanacetum</taxon>
    </lineage>
</organism>
<evidence type="ECO:0000313" key="2">
    <source>
        <dbReference type="EMBL" id="GFD11943.1"/>
    </source>
</evidence>
<sequence length="119" mass="13417">MSVGACQFALAALEQVDEVLGLDDIYAVAIFQNEEPNLVIGRLWANVFNLNLDLNKYHDAYCAIISNPDEESKYICLRRFIHVLFKNRAIKILCDGSLPFVGLAEKVEQELALKVCRTI</sequence>
<feature type="domain" description="NUP160 middle TPR" evidence="1">
    <location>
        <begin position="27"/>
        <end position="109"/>
    </location>
</feature>
<protein>
    <recommendedName>
        <fullName evidence="1">NUP160 middle TPR domain-containing protein</fullName>
    </recommendedName>
</protein>
<dbReference type="PANTHER" id="PTHR21286:SF0">
    <property type="entry name" value="NUCLEAR PORE COMPLEX PROTEIN NUP160"/>
    <property type="match status" value="1"/>
</dbReference>
<evidence type="ECO:0000259" key="1">
    <source>
        <dbReference type="Pfam" id="PF23354"/>
    </source>
</evidence>
<dbReference type="GO" id="GO:0005643">
    <property type="term" value="C:nuclear pore"/>
    <property type="evidence" value="ECO:0007669"/>
    <property type="project" value="TreeGrafter"/>
</dbReference>
<dbReference type="AlphaFoldDB" id="A0A699TQ30"/>
<dbReference type="InterPro" id="IPR021717">
    <property type="entry name" value="Nucleoporin_Nup160"/>
</dbReference>
<dbReference type="InterPro" id="IPR056535">
    <property type="entry name" value="TPR_NUP160_M"/>
</dbReference>
<dbReference type="Pfam" id="PF23354">
    <property type="entry name" value="TPR_NUP160_120_M"/>
    <property type="match status" value="1"/>
</dbReference>
<reference evidence="2" key="1">
    <citation type="journal article" date="2019" name="Sci. Rep.">
        <title>Draft genome of Tanacetum cinerariifolium, the natural source of mosquito coil.</title>
        <authorList>
            <person name="Yamashiro T."/>
            <person name="Shiraishi A."/>
            <person name="Satake H."/>
            <person name="Nakayama K."/>
        </authorList>
    </citation>
    <scope>NUCLEOTIDE SEQUENCE</scope>
</reference>
<accession>A0A699TQ30</accession>
<dbReference type="GO" id="GO:0017056">
    <property type="term" value="F:structural constituent of nuclear pore"/>
    <property type="evidence" value="ECO:0007669"/>
    <property type="project" value="TreeGrafter"/>
</dbReference>
<name>A0A699TQ30_TANCI</name>
<proteinExistence type="predicted"/>
<gene>
    <name evidence="2" type="ORF">Tci_883912</name>
</gene>
<comment type="caution">
    <text evidence="2">The sequence shown here is derived from an EMBL/GenBank/DDBJ whole genome shotgun (WGS) entry which is preliminary data.</text>
</comment>
<dbReference type="PANTHER" id="PTHR21286">
    <property type="entry name" value="NUCLEAR PORE COMPLEX PROTEIN NUP160"/>
    <property type="match status" value="1"/>
</dbReference>